<evidence type="ECO:0000313" key="4">
    <source>
        <dbReference type="Proteomes" id="UP000078555"/>
    </source>
</evidence>
<gene>
    <name evidence="1" type="ORF">POVWA1_019100</name>
    <name evidence="2" type="ORF">POVWA2_097070</name>
</gene>
<dbReference type="EMBL" id="FLRD01000060">
    <property type="protein sequence ID" value="SBT33840.1"/>
    <property type="molecule type" value="Genomic_DNA"/>
</dbReference>
<reference evidence="3 4" key="1">
    <citation type="submission" date="2016-05" db="EMBL/GenBank/DDBJ databases">
        <authorList>
            <person name="Naeem Raeece"/>
        </authorList>
    </citation>
    <scope>NUCLEOTIDE SEQUENCE [LARGE SCALE GENOMIC DNA]</scope>
</reference>
<evidence type="ECO:0000313" key="3">
    <source>
        <dbReference type="Proteomes" id="UP000078550"/>
    </source>
</evidence>
<sequence length="123" mass="14013">MPDEKEVSAMFGARHPLNRNSSTTRQERACLNTHPYTYGVCMHNFLNVTKVKEEECILFAFLPTQTKMVIPDCTKRMYNSLFCVSISHLHLLPALATSTCPFSFISSVVHSFTYKVTESAFLR</sequence>
<name>A0A1A9ARX7_PLAOA</name>
<organism evidence="2 3">
    <name type="scientific">Plasmodium ovale wallikeri</name>
    <dbReference type="NCBI Taxonomy" id="864142"/>
    <lineage>
        <taxon>Eukaryota</taxon>
        <taxon>Sar</taxon>
        <taxon>Alveolata</taxon>
        <taxon>Apicomplexa</taxon>
        <taxon>Aconoidasida</taxon>
        <taxon>Haemosporida</taxon>
        <taxon>Plasmodiidae</taxon>
        <taxon>Plasmodium</taxon>
        <taxon>Plasmodium (Plasmodium)</taxon>
    </lineage>
</organism>
<dbReference type="Proteomes" id="UP000078550">
    <property type="component" value="Unassembled WGS sequence"/>
</dbReference>
<dbReference type="EMBL" id="FLRE01003465">
    <property type="protein sequence ID" value="SBT59480.1"/>
    <property type="molecule type" value="Genomic_DNA"/>
</dbReference>
<reference evidence="2" key="2">
    <citation type="submission" date="2016-05" db="EMBL/GenBank/DDBJ databases">
        <authorList>
            <person name="Lavstsen T."/>
            <person name="Jespersen J.S."/>
        </authorList>
    </citation>
    <scope>NUCLEOTIDE SEQUENCE [LARGE SCALE GENOMIC DNA]</scope>
</reference>
<evidence type="ECO:0000313" key="1">
    <source>
        <dbReference type="EMBL" id="SBT33840.1"/>
    </source>
</evidence>
<keyword evidence="4" id="KW-1185">Reference proteome</keyword>
<accession>A0A1A9ARX7</accession>
<protein>
    <submittedName>
        <fullName evidence="2">Uncharacterized protein</fullName>
    </submittedName>
</protein>
<proteinExistence type="predicted"/>
<evidence type="ECO:0000313" key="2">
    <source>
        <dbReference type="EMBL" id="SBT59480.1"/>
    </source>
</evidence>
<dbReference type="Proteomes" id="UP000078555">
    <property type="component" value="Unassembled WGS sequence"/>
</dbReference>
<dbReference type="AlphaFoldDB" id="A0A1A9ARX7"/>